<keyword evidence="1" id="KW-0175">Coiled coil</keyword>
<evidence type="ECO:0000313" key="3">
    <source>
        <dbReference type="Proteomes" id="UP000288805"/>
    </source>
</evidence>
<proteinExistence type="predicted"/>
<accession>A0A438CU76</accession>
<protein>
    <submittedName>
        <fullName evidence="2">Uncharacterized protein</fullName>
    </submittedName>
</protein>
<dbReference type="EMBL" id="QGNW01001990">
    <property type="protein sequence ID" value="RVW26758.1"/>
    <property type="molecule type" value="Genomic_DNA"/>
</dbReference>
<sequence length="356" mass="40455">MNQNARDMGRMTSQLNAKGEMYILNDGIDMKAKIAAMARRLEELEIMKMQECPTIPAVREMFGDCNTYNSNWRNHPNFPWKPQPPQYQQPAQASQQASNLEQAMMNLNKVMEDFVEAKKSINAQLSQRIDSVESSLNKKMDEVQNDLSQKIDNLQDSISRFASLNIVQEKENSPSQPYQNSMSIHEMEAKEGEPSQKGEVKEVITLRSGKEVDLPTCKLEHKRTTEDSHQGRIDEETHASTFSPSFVWENHTNQVSSFWMIKIRRNCKRNEGKSFGARKVQKQGKNRGLRDFAASAKSALCCEMISQPQQVRCGIATSLRNSHFAAKPFHSLRALSVKIFAAAKPFLAHECHFAAQ</sequence>
<feature type="coiled-coil region" evidence="1">
    <location>
        <begin position="97"/>
        <end position="157"/>
    </location>
</feature>
<name>A0A438CU76_VITVI</name>
<comment type="caution">
    <text evidence="2">The sequence shown here is derived from an EMBL/GenBank/DDBJ whole genome shotgun (WGS) entry which is preliminary data.</text>
</comment>
<organism evidence="2 3">
    <name type="scientific">Vitis vinifera</name>
    <name type="common">Grape</name>
    <dbReference type="NCBI Taxonomy" id="29760"/>
    <lineage>
        <taxon>Eukaryota</taxon>
        <taxon>Viridiplantae</taxon>
        <taxon>Streptophyta</taxon>
        <taxon>Embryophyta</taxon>
        <taxon>Tracheophyta</taxon>
        <taxon>Spermatophyta</taxon>
        <taxon>Magnoliopsida</taxon>
        <taxon>eudicotyledons</taxon>
        <taxon>Gunneridae</taxon>
        <taxon>Pentapetalae</taxon>
        <taxon>rosids</taxon>
        <taxon>Vitales</taxon>
        <taxon>Vitaceae</taxon>
        <taxon>Viteae</taxon>
        <taxon>Vitis</taxon>
    </lineage>
</organism>
<reference evidence="2 3" key="1">
    <citation type="journal article" date="2018" name="PLoS Genet.">
        <title>Population sequencing reveals clonal diversity and ancestral inbreeding in the grapevine cultivar Chardonnay.</title>
        <authorList>
            <person name="Roach M.J."/>
            <person name="Johnson D.L."/>
            <person name="Bohlmann J."/>
            <person name="van Vuuren H.J."/>
            <person name="Jones S.J."/>
            <person name="Pretorius I.S."/>
            <person name="Schmidt S.A."/>
            <person name="Borneman A.R."/>
        </authorList>
    </citation>
    <scope>NUCLEOTIDE SEQUENCE [LARGE SCALE GENOMIC DNA]</scope>
    <source>
        <strain evidence="3">cv. Chardonnay</strain>
        <tissue evidence="2">Leaf</tissue>
    </source>
</reference>
<evidence type="ECO:0000313" key="2">
    <source>
        <dbReference type="EMBL" id="RVW26758.1"/>
    </source>
</evidence>
<evidence type="ECO:0000256" key="1">
    <source>
        <dbReference type="SAM" id="Coils"/>
    </source>
</evidence>
<dbReference type="Proteomes" id="UP000288805">
    <property type="component" value="Unassembled WGS sequence"/>
</dbReference>
<gene>
    <name evidence="2" type="ORF">CK203_117028</name>
</gene>
<dbReference type="AlphaFoldDB" id="A0A438CU76"/>